<dbReference type="RefSeq" id="WP_378100132.1">
    <property type="nucleotide sequence ID" value="NZ_JBHSEP010000019.1"/>
</dbReference>
<keyword evidence="1" id="KW-0812">Transmembrane</keyword>
<organism evidence="2 3">
    <name type="scientific">Cohnella hongkongensis</name>
    <dbReference type="NCBI Taxonomy" id="178337"/>
    <lineage>
        <taxon>Bacteria</taxon>
        <taxon>Bacillati</taxon>
        <taxon>Bacillota</taxon>
        <taxon>Bacilli</taxon>
        <taxon>Bacillales</taxon>
        <taxon>Paenibacillaceae</taxon>
        <taxon>Cohnella</taxon>
    </lineage>
</organism>
<dbReference type="Proteomes" id="UP001596028">
    <property type="component" value="Unassembled WGS sequence"/>
</dbReference>
<feature type="transmembrane region" description="Helical" evidence="1">
    <location>
        <begin position="6"/>
        <end position="24"/>
    </location>
</feature>
<evidence type="ECO:0000313" key="3">
    <source>
        <dbReference type="Proteomes" id="UP001596028"/>
    </source>
</evidence>
<dbReference type="EMBL" id="JBHSEP010000019">
    <property type="protein sequence ID" value="MFC4600756.1"/>
    <property type="molecule type" value="Genomic_DNA"/>
</dbReference>
<protein>
    <submittedName>
        <fullName evidence="2">Uncharacterized protein</fullName>
    </submittedName>
</protein>
<comment type="caution">
    <text evidence="2">The sequence shown here is derived from an EMBL/GenBank/DDBJ whole genome shotgun (WGS) entry which is preliminary data.</text>
</comment>
<evidence type="ECO:0000313" key="2">
    <source>
        <dbReference type="EMBL" id="MFC4600756.1"/>
    </source>
</evidence>
<name>A0ABV9FFP7_9BACL</name>
<accession>A0ABV9FFP7</accession>
<evidence type="ECO:0000256" key="1">
    <source>
        <dbReference type="SAM" id="Phobius"/>
    </source>
</evidence>
<reference evidence="3" key="1">
    <citation type="journal article" date="2019" name="Int. J. Syst. Evol. Microbiol.">
        <title>The Global Catalogue of Microorganisms (GCM) 10K type strain sequencing project: providing services to taxonomists for standard genome sequencing and annotation.</title>
        <authorList>
            <consortium name="The Broad Institute Genomics Platform"/>
            <consortium name="The Broad Institute Genome Sequencing Center for Infectious Disease"/>
            <person name="Wu L."/>
            <person name="Ma J."/>
        </authorList>
    </citation>
    <scope>NUCLEOTIDE SEQUENCE [LARGE SCALE GENOMIC DNA]</scope>
    <source>
        <strain evidence="3">CCUG 49571</strain>
    </source>
</reference>
<sequence length="58" mass="6562">MNLLFPVMTVLLIAVGAFCLFMAMDHADRLRLKRKTGLSDNRSPRELAASGLIWKSRE</sequence>
<keyword evidence="1" id="KW-0472">Membrane</keyword>
<gene>
    <name evidence="2" type="ORF">ACFO3S_21105</name>
</gene>
<proteinExistence type="predicted"/>
<keyword evidence="3" id="KW-1185">Reference proteome</keyword>
<keyword evidence="1" id="KW-1133">Transmembrane helix</keyword>